<evidence type="ECO:0000313" key="1">
    <source>
        <dbReference type="EMBL" id="KAJ9107757.1"/>
    </source>
</evidence>
<protein>
    <submittedName>
        <fullName evidence="1">Uncharacterized protein</fullName>
    </submittedName>
</protein>
<comment type="caution">
    <text evidence="1">The sequence shown here is derived from an EMBL/GenBank/DDBJ whole genome shotgun (WGS) entry which is preliminary data.</text>
</comment>
<dbReference type="EMBL" id="JASBWS010000036">
    <property type="protein sequence ID" value="KAJ9107757.1"/>
    <property type="molecule type" value="Genomic_DNA"/>
</dbReference>
<accession>A0ACC2W9I9</accession>
<name>A0ACC2W9I9_9TREE</name>
<sequence length="518" mass="55948">MTFGTDVMSASSPLPPFVLDTYATQAQSPVGLPALPLSGYLGEGSVRRQGSAIRPIPLLGSADSQSSPPIFGLALPPIRPNFRVHLSSPVSDPQQWDLRFPGPPSFQEAQGNATFEGRGGVLGGSDEEDEDGTPPGTASPALQGRNTLISKDPHADVIPPLRRGNLRLLNSPPPPLNQPLLPPDSPLQTVVVLRADVQRADGDPPNDSEEDTVPDLPLRFQLKSSKARPRSRTRSGTTFDLGILSDTLEDADLPGLPPEPHTSVDASADSSYLDASSSLDEGISHDDVPMPTPIQEDGFLPFTPRTKVRQDFIHAIHPSTELPTEGGGANEWGSRKYNVQTTYKDVDDNTMEAARDLLRSKGLRLSSFLNSLPMTGSRVLKDGLGAWAGSKDAKALSTKWTGRHEWAESLIVKQVDAEVSRALRRKIFHLAKKDMTNARIANVDFEDLVQRVTTELPTTHRLLRAMIGPENEPRSGDSGDPLAKKRDLSTATFAGNTSRTLVENSSERAPTFSKEPSV</sequence>
<organism evidence="1 2">
    <name type="scientific">Naganishia adeliensis</name>
    <dbReference type="NCBI Taxonomy" id="92952"/>
    <lineage>
        <taxon>Eukaryota</taxon>
        <taxon>Fungi</taxon>
        <taxon>Dikarya</taxon>
        <taxon>Basidiomycota</taxon>
        <taxon>Agaricomycotina</taxon>
        <taxon>Tremellomycetes</taxon>
        <taxon>Filobasidiales</taxon>
        <taxon>Filobasidiaceae</taxon>
        <taxon>Naganishia</taxon>
    </lineage>
</organism>
<keyword evidence="2" id="KW-1185">Reference proteome</keyword>
<evidence type="ECO:0000313" key="2">
    <source>
        <dbReference type="Proteomes" id="UP001230649"/>
    </source>
</evidence>
<reference evidence="1" key="1">
    <citation type="submission" date="2023-04" db="EMBL/GenBank/DDBJ databases">
        <title>Draft Genome sequencing of Naganishia species isolated from polar environments using Oxford Nanopore Technology.</title>
        <authorList>
            <person name="Leo P."/>
            <person name="Venkateswaran K."/>
        </authorList>
    </citation>
    <scope>NUCLEOTIDE SEQUENCE</scope>
    <source>
        <strain evidence="1">MNA-CCFEE 5262</strain>
    </source>
</reference>
<proteinExistence type="predicted"/>
<gene>
    <name evidence="1" type="ORF">QFC20_003702</name>
</gene>
<dbReference type="Proteomes" id="UP001230649">
    <property type="component" value="Unassembled WGS sequence"/>
</dbReference>